<dbReference type="Pfam" id="PF01794">
    <property type="entry name" value="Ferric_reduct"/>
    <property type="match status" value="1"/>
</dbReference>
<dbReference type="InterPro" id="IPR050369">
    <property type="entry name" value="RBOH/FRE"/>
</dbReference>
<dbReference type="GO" id="GO:0016491">
    <property type="term" value="F:oxidoreductase activity"/>
    <property type="evidence" value="ECO:0007669"/>
    <property type="project" value="UniProtKB-KW"/>
</dbReference>
<feature type="transmembrane region" description="Helical" evidence="6">
    <location>
        <begin position="286"/>
        <end position="306"/>
    </location>
</feature>
<dbReference type="Pfam" id="PF08030">
    <property type="entry name" value="NAD_binding_6"/>
    <property type="match status" value="1"/>
</dbReference>
<dbReference type="PANTHER" id="PTHR11972:SF69">
    <property type="entry name" value="FERRIC REDUCTION OXIDASE 6-RELATED"/>
    <property type="match status" value="1"/>
</dbReference>
<dbReference type="InParanoid" id="D8LNK5"/>
<dbReference type="AlphaFoldDB" id="D8LNK5"/>
<evidence type="ECO:0000256" key="5">
    <source>
        <dbReference type="ARBA" id="ARBA00023136"/>
    </source>
</evidence>
<feature type="transmembrane region" description="Helical" evidence="6">
    <location>
        <begin position="602"/>
        <end position="624"/>
    </location>
</feature>
<dbReference type="SUPFAM" id="SSF52343">
    <property type="entry name" value="Ferredoxin reductase-like, C-terminal NADP-linked domain"/>
    <property type="match status" value="1"/>
</dbReference>
<dbReference type="eggNOG" id="KOG0039">
    <property type="taxonomic scope" value="Eukaryota"/>
</dbReference>
<dbReference type="EMBL" id="FN649760">
    <property type="protein sequence ID" value="CBN80509.1"/>
    <property type="molecule type" value="Genomic_DNA"/>
</dbReference>
<dbReference type="InterPro" id="IPR013121">
    <property type="entry name" value="Fe_red_NAD-bd_6"/>
</dbReference>
<comment type="subcellular location">
    <subcellularLocation>
        <location evidence="1">Membrane</location>
        <topology evidence="1">Multi-pass membrane protein</topology>
    </subcellularLocation>
</comment>
<dbReference type="Proteomes" id="UP000002630">
    <property type="component" value="Unassembled WGS sequence"/>
</dbReference>
<dbReference type="InterPro" id="IPR039261">
    <property type="entry name" value="FNR_nucleotide-bd"/>
</dbReference>
<evidence type="ECO:0000256" key="4">
    <source>
        <dbReference type="ARBA" id="ARBA00023002"/>
    </source>
</evidence>
<dbReference type="PANTHER" id="PTHR11972">
    <property type="entry name" value="NADPH OXIDASE"/>
    <property type="match status" value="1"/>
</dbReference>
<feature type="transmembrane region" description="Helical" evidence="6">
    <location>
        <begin position="20"/>
        <end position="44"/>
    </location>
</feature>
<protein>
    <submittedName>
        <fullName evidence="9">Ferric reductase</fullName>
    </submittedName>
</protein>
<evidence type="ECO:0000256" key="1">
    <source>
        <dbReference type="ARBA" id="ARBA00004141"/>
    </source>
</evidence>
<keyword evidence="3 6" id="KW-1133">Transmembrane helix</keyword>
<organism evidence="9 10">
    <name type="scientific">Ectocarpus siliculosus</name>
    <name type="common">Brown alga</name>
    <name type="synonym">Conferva siliculosa</name>
    <dbReference type="NCBI Taxonomy" id="2880"/>
    <lineage>
        <taxon>Eukaryota</taxon>
        <taxon>Sar</taxon>
        <taxon>Stramenopiles</taxon>
        <taxon>Ochrophyta</taxon>
        <taxon>PX clade</taxon>
        <taxon>Phaeophyceae</taxon>
        <taxon>Ectocarpales</taxon>
        <taxon>Ectocarpaceae</taxon>
        <taxon>Ectocarpus</taxon>
    </lineage>
</organism>
<feature type="transmembrane region" description="Helical" evidence="6">
    <location>
        <begin position="79"/>
        <end position="99"/>
    </location>
</feature>
<keyword evidence="4" id="KW-0560">Oxidoreductase</keyword>
<feature type="transmembrane region" description="Helical" evidence="6">
    <location>
        <begin position="237"/>
        <end position="256"/>
    </location>
</feature>
<dbReference type="InterPro" id="IPR013130">
    <property type="entry name" value="Fe3_Rdtase_TM_dom"/>
</dbReference>
<dbReference type="GO" id="GO:0005886">
    <property type="term" value="C:plasma membrane"/>
    <property type="evidence" value="ECO:0007669"/>
    <property type="project" value="TreeGrafter"/>
</dbReference>
<keyword evidence="2 6" id="KW-0812">Transmembrane</keyword>
<evidence type="ECO:0000256" key="3">
    <source>
        <dbReference type="ARBA" id="ARBA00022989"/>
    </source>
</evidence>
<proteinExistence type="predicted"/>
<evidence type="ECO:0000313" key="10">
    <source>
        <dbReference type="Proteomes" id="UP000002630"/>
    </source>
</evidence>
<keyword evidence="5 6" id="KW-0472">Membrane</keyword>
<evidence type="ECO:0000256" key="2">
    <source>
        <dbReference type="ARBA" id="ARBA00022692"/>
    </source>
</evidence>
<dbReference type="OrthoDB" id="167398at2759"/>
<keyword evidence="10" id="KW-1185">Reference proteome</keyword>
<reference evidence="9 10" key="1">
    <citation type="journal article" date="2010" name="Nature">
        <title>The Ectocarpus genome and the independent evolution of multicellularity in brown algae.</title>
        <authorList>
            <person name="Cock J.M."/>
            <person name="Sterck L."/>
            <person name="Rouze P."/>
            <person name="Scornet D."/>
            <person name="Allen A.E."/>
            <person name="Amoutzias G."/>
            <person name="Anthouard V."/>
            <person name="Artiguenave F."/>
            <person name="Aury J.M."/>
            <person name="Badger J.H."/>
            <person name="Beszteri B."/>
            <person name="Billiau K."/>
            <person name="Bonnet E."/>
            <person name="Bothwell J.H."/>
            <person name="Bowler C."/>
            <person name="Boyen C."/>
            <person name="Brownlee C."/>
            <person name="Carrano C.J."/>
            <person name="Charrier B."/>
            <person name="Cho G.Y."/>
            <person name="Coelho S.M."/>
            <person name="Collen J."/>
            <person name="Corre E."/>
            <person name="Da Silva C."/>
            <person name="Delage L."/>
            <person name="Delaroque N."/>
            <person name="Dittami S.M."/>
            <person name="Doulbeau S."/>
            <person name="Elias M."/>
            <person name="Farnham G."/>
            <person name="Gachon C.M."/>
            <person name="Gschloessl B."/>
            <person name="Heesch S."/>
            <person name="Jabbari K."/>
            <person name="Jubin C."/>
            <person name="Kawai H."/>
            <person name="Kimura K."/>
            <person name="Kloareg B."/>
            <person name="Kupper F.C."/>
            <person name="Lang D."/>
            <person name="Le Bail A."/>
            <person name="Leblanc C."/>
            <person name="Lerouge P."/>
            <person name="Lohr M."/>
            <person name="Lopez P.J."/>
            <person name="Martens C."/>
            <person name="Maumus F."/>
            <person name="Michel G."/>
            <person name="Miranda-Saavedra D."/>
            <person name="Morales J."/>
            <person name="Moreau H."/>
            <person name="Motomura T."/>
            <person name="Nagasato C."/>
            <person name="Napoli C.A."/>
            <person name="Nelson D.R."/>
            <person name="Nyvall-Collen P."/>
            <person name="Peters A.F."/>
            <person name="Pommier C."/>
            <person name="Potin P."/>
            <person name="Poulain J."/>
            <person name="Quesneville H."/>
            <person name="Read B."/>
            <person name="Rensing S.A."/>
            <person name="Ritter A."/>
            <person name="Rousvoal S."/>
            <person name="Samanta M."/>
            <person name="Samson G."/>
            <person name="Schroeder D.C."/>
            <person name="Segurens B."/>
            <person name="Strittmatter M."/>
            <person name="Tonon T."/>
            <person name="Tregear J.W."/>
            <person name="Valentin K."/>
            <person name="von Dassow P."/>
            <person name="Yamagishi T."/>
            <person name="Van de Peer Y."/>
            <person name="Wincker P."/>
        </authorList>
    </citation>
    <scope>NUCLEOTIDE SEQUENCE [LARGE SCALE GENOMIC DNA]</scope>
    <source>
        <strain evidence="10">Ec32 / CCAP1310/4</strain>
    </source>
</reference>
<evidence type="ECO:0000259" key="7">
    <source>
        <dbReference type="Pfam" id="PF01794"/>
    </source>
</evidence>
<feature type="transmembrane region" description="Helical" evidence="6">
    <location>
        <begin position="184"/>
        <end position="206"/>
    </location>
</feature>
<accession>D8LNK5</accession>
<gene>
    <name evidence="9" type="ORF">Esi_0492_0011</name>
</gene>
<evidence type="ECO:0000259" key="8">
    <source>
        <dbReference type="Pfam" id="PF08030"/>
    </source>
</evidence>
<evidence type="ECO:0000313" key="9">
    <source>
        <dbReference type="EMBL" id="CBN80509.1"/>
    </source>
</evidence>
<dbReference type="STRING" id="2880.D8LNK5"/>
<sequence>MDKWQFDHTCMLLPMGGPTTTGVALVSLRFLASAVLLYSVFYLAMARGTWYREHFFVNDELDYDISSGANMSTSQNQRALFLLLLPVVAAALGGIYQAVWKYREGKATQDGLPASSSSKVQSFLKAYNSIIHFQFRPLGKLSPLSVIAAYFGFAASCHFAVILIPVARDSKLWSAVGIPFERAVLYHVIAGHLAFATMFLHAFLFLSSCVWENGWRHAWEVSTLQANDDYGDVDVPMGWAAGLCALPMWITSVNYVRRRWYSLFKASHWLFIGVFIFGALHWDTNAIYFGGGLALYIMHVMSRLSAWKRWRYWNRWLKPAESPSPTSLLDVHTTENYTRLVLKNPKCDEPARGGSFVYISVPGALGTDEAHAMSVALRGSPPPSSFKTSVAPLSVPQEEIFTLYVKDLGPWTKALRRAAGNVADPGALLVDVDGFYSQVASFNTMMKRGASRVVIIAGGSGVTSVMGFIQDWCVVAAAGSVVPEVHLAWCCRTMVEMQLVGESIPSMLASAGSKKGSHFTLSLYCTSKTGTDPLSVSWPVNCNAYGGLSMEQVMGKNPIAASLNHSVRILLAGGAAYGAYVLGTFDVARRGERGYHSGGTRLVLMIVCIVSALIVYDWLAYFVLTFPCKDSGFSSAQTHPSYASKAAVIHNEPKQDALESSATTAYDVLRQRVPTRALLVQEAELAKKKGHRSVKVLTSGPQALVDGVLADARAVDWQLFDTEELSYQF</sequence>
<name>D8LNK5_ECTSI</name>
<feature type="domain" description="Ferric oxidoreductase" evidence="7">
    <location>
        <begin position="151"/>
        <end position="278"/>
    </location>
</feature>
<dbReference type="Gene3D" id="3.40.50.80">
    <property type="entry name" value="Nucleotide-binding domain of ferredoxin-NADP reductase (FNR) module"/>
    <property type="match status" value="1"/>
</dbReference>
<evidence type="ECO:0000256" key="6">
    <source>
        <dbReference type="SAM" id="Phobius"/>
    </source>
</evidence>
<feature type="transmembrane region" description="Helical" evidence="6">
    <location>
        <begin position="263"/>
        <end position="280"/>
    </location>
</feature>
<feature type="domain" description="Ferric reductase NAD binding" evidence="8">
    <location>
        <begin position="452"/>
        <end position="529"/>
    </location>
</feature>
<feature type="transmembrane region" description="Helical" evidence="6">
    <location>
        <begin position="144"/>
        <end position="164"/>
    </location>
</feature>